<keyword evidence="4" id="KW-1185">Reference proteome</keyword>
<comment type="caution">
    <text evidence="3">The sequence shown here is derived from an EMBL/GenBank/DDBJ whole genome shotgun (WGS) entry which is preliminary data.</text>
</comment>
<feature type="domain" description="Peptidase M16 N-terminal" evidence="1">
    <location>
        <begin position="68"/>
        <end position="147"/>
    </location>
</feature>
<dbReference type="Proteomes" id="UP001501411">
    <property type="component" value="Unassembled WGS sequence"/>
</dbReference>
<proteinExistence type="predicted"/>
<dbReference type="SUPFAM" id="SSF63411">
    <property type="entry name" value="LuxS/MPP-like metallohydrolase"/>
    <property type="match status" value="2"/>
</dbReference>
<evidence type="ECO:0000259" key="1">
    <source>
        <dbReference type="Pfam" id="PF00675"/>
    </source>
</evidence>
<accession>A0ABP9AYJ4</accession>
<evidence type="ECO:0000259" key="2">
    <source>
        <dbReference type="Pfam" id="PF05193"/>
    </source>
</evidence>
<name>A0ABP9AYJ4_9SPHI</name>
<sequence>MERITAPTFKNIEQVNLLNPHEERLDNGIALFAFEACEQDLVRIEWVFNNISFDHLVNPVLNMGLAGMLLEGTKQHSSAEIAEKIDFYGAFLQPEYSFDHTALTLYVLHKHINHVLPLIKEILIDSIFPAHELDTYIRNNKQNLSVSLKKNDFIARRTFNQAIFGSGRYGFSPELNDYDTLCREDLQRLYTHQICPSQCTIYIAGKVTSETISSINRLFGQAWKDEPIVDVSTYAIPQVNTEDKVILIKKPDALQSAIRIGCASINRAHPDFSALQLVNTILGGYFGSRLMTNIREEKGYTYGIGSGIGALKHGAFFTIATEVGVSVTQETLTEIESEINRLRTSPIENEELDLVKNYIGGTFLGSLENVFSHVDKFKNVHTVGLDLTYYKNHLDVIKRSTADDILAIANKYLDYKKMVKVVVGRLEY</sequence>
<evidence type="ECO:0000313" key="4">
    <source>
        <dbReference type="Proteomes" id="UP001501411"/>
    </source>
</evidence>
<dbReference type="PANTHER" id="PTHR11851">
    <property type="entry name" value="METALLOPROTEASE"/>
    <property type="match status" value="1"/>
</dbReference>
<feature type="domain" description="Peptidase M16 C-terminal" evidence="2">
    <location>
        <begin position="183"/>
        <end position="357"/>
    </location>
</feature>
<dbReference type="Pfam" id="PF05193">
    <property type="entry name" value="Peptidase_M16_C"/>
    <property type="match status" value="1"/>
</dbReference>
<dbReference type="Gene3D" id="3.30.830.10">
    <property type="entry name" value="Metalloenzyme, LuxS/M16 peptidase-like"/>
    <property type="match status" value="2"/>
</dbReference>
<dbReference type="Pfam" id="PF00675">
    <property type="entry name" value="Peptidase_M16"/>
    <property type="match status" value="1"/>
</dbReference>
<organism evidence="3 4">
    <name type="scientific">Olivibacter ginsenosidimutans</name>
    <dbReference type="NCBI Taxonomy" id="1176537"/>
    <lineage>
        <taxon>Bacteria</taxon>
        <taxon>Pseudomonadati</taxon>
        <taxon>Bacteroidota</taxon>
        <taxon>Sphingobacteriia</taxon>
        <taxon>Sphingobacteriales</taxon>
        <taxon>Sphingobacteriaceae</taxon>
        <taxon>Olivibacter</taxon>
    </lineage>
</organism>
<dbReference type="PANTHER" id="PTHR11851:SF224">
    <property type="entry name" value="PROCESSING PROTEASE"/>
    <property type="match status" value="1"/>
</dbReference>
<evidence type="ECO:0000313" key="3">
    <source>
        <dbReference type="EMBL" id="GAA4787999.1"/>
    </source>
</evidence>
<dbReference type="InterPro" id="IPR050361">
    <property type="entry name" value="MPP/UQCRC_Complex"/>
</dbReference>
<protein>
    <submittedName>
        <fullName evidence="3">Pitrilysin family protein</fullName>
    </submittedName>
</protein>
<dbReference type="InterPro" id="IPR007863">
    <property type="entry name" value="Peptidase_M16_C"/>
</dbReference>
<dbReference type="RefSeq" id="WP_345231152.1">
    <property type="nucleotide sequence ID" value="NZ_BAABIQ010000008.1"/>
</dbReference>
<dbReference type="InterPro" id="IPR011249">
    <property type="entry name" value="Metalloenz_LuxS/M16"/>
</dbReference>
<dbReference type="InterPro" id="IPR011765">
    <property type="entry name" value="Pept_M16_N"/>
</dbReference>
<reference evidence="4" key="1">
    <citation type="journal article" date="2019" name="Int. J. Syst. Evol. Microbiol.">
        <title>The Global Catalogue of Microorganisms (GCM) 10K type strain sequencing project: providing services to taxonomists for standard genome sequencing and annotation.</title>
        <authorList>
            <consortium name="The Broad Institute Genomics Platform"/>
            <consortium name="The Broad Institute Genome Sequencing Center for Infectious Disease"/>
            <person name="Wu L."/>
            <person name="Ma J."/>
        </authorList>
    </citation>
    <scope>NUCLEOTIDE SEQUENCE [LARGE SCALE GENOMIC DNA]</scope>
    <source>
        <strain evidence="4">JCM 18200</strain>
    </source>
</reference>
<dbReference type="EMBL" id="BAABIQ010000008">
    <property type="protein sequence ID" value="GAA4787999.1"/>
    <property type="molecule type" value="Genomic_DNA"/>
</dbReference>
<gene>
    <name evidence="3" type="ORF">GCM10023231_15190</name>
</gene>